<dbReference type="Pfam" id="PF07219">
    <property type="entry name" value="HemY_N"/>
    <property type="match status" value="1"/>
</dbReference>
<dbReference type="RefSeq" id="WP_289410471.1">
    <property type="nucleotide sequence ID" value="NZ_JAUCDY010000005.1"/>
</dbReference>
<reference evidence="12 13" key="1">
    <citation type="submission" date="2023-06" db="EMBL/GenBank/DDBJ databases">
        <title>Thiopseudomonas sp. CY1220 draft genome sequence.</title>
        <authorList>
            <person name="Zhao G."/>
            <person name="An M."/>
        </authorList>
    </citation>
    <scope>NUCLEOTIDE SEQUENCE [LARGE SCALE GENOMIC DNA]</scope>
    <source>
        <strain evidence="12 13">CY1220</strain>
    </source>
</reference>
<evidence type="ECO:0000256" key="10">
    <source>
        <dbReference type="SAM" id="Phobius"/>
    </source>
</evidence>
<proteinExistence type="predicted"/>
<feature type="domain" description="HemY N-terminal" evidence="11">
    <location>
        <begin position="28"/>
        <end position="132"/>
    </location>
</feature>
<sequence length="400" mass="45333">MKKRTFLLLVVVMLATVGLGTLVVEHQGYVLISWKNIRFEATLWVFLLCLVILFVVLYVIRLILSALLSSAGWVNPWSSTNKQKRLQSAIDKGMLHYAQGNWQDALQQLTYAGKVSPQPAPYLLAAARSAQHLNQAETADKLLLQAQAKEPKQSPAIALCQADIYTARGELSKAQDSLLISYKKYAQHPELLLRISQLAQQQQDWGQLLKIIPALRKTKRVEAQQLDVLEQQAWQGRISQPADTFEQVNNIWNAMPKALHKNPTLLMAFCSQHIIFKQVEQAEQLLRHQLNQQFDVQLLQAYAQIPHAQPSLAVQSAERWLEQAPEDPIALYALGKLCLQAELWGKARDYLQASLQKRPQPKVYAELARLLNQMGDHKRSIQLLTASINMQDRRASTKSD</sequence>
<feature type="transmembrane region" description="Helical" evidence="10">
    <location>
        <begin position="44"/>
        <end position="64"/>
    </location>
</feature>
<dbReference type="InterPro" id="IPR005254">
    <property type="entry name" value="Heme_biosyn_assoc_TPR_pro"/>
</dbReference>
<keyword evidence="7 10" id="KW-1133">Transmembrane helix</keyword>
<evidence type="ECO:0000259" key="11">
    <source>
        <dbReference type="Pfam" id="PF07219"/>
    </source>
</evidence>
<evidence type="ECO:0000256" key="5">
    <source>
        <dbReference type="ARBA" id="ARBA00022519"/>
    </source>
</evidence>
<comment type="caution">
    <text evidence="12">The sequence shown here is derived from an EMBL/GenBank/DDBJ whole genome shotgun (WGS) entry which is preliminary data.</text>
</comment>
<evidence type="ECO:0000256" key="6">
    <source>
        <dbReference type="ARBA" id="ARBA00022692"/>
    </source>
</evidence>
<dbReference type="Gene3D" id="1.25.40.10">
    <property type="entry name" value="Tetratricopeptide repeat domain"/>
    <property type="match status" value="2"/>
</dbReference>
<dbReference type="InterPro" id="IPR010817">
    <property type="entry name" value="HemY_N"/>
</dbReference>
<comment type="function">
    <text evidence="1">Involved in a late step of protoheme IX synthesis.</text>
</comment>
<evidence type="ECO:0000256" key="1">
    <source>
        <dbReference type="ARBA" id="ARBA00002962"/>
    </source>
</evidence>
<evidence type="ECO:0000256" key="3">
    <source>
        <dbReference type="ARBA" id="ARBA00004744"/>
    </source>
</evidence>
<organism evidence="12 13">
    <name type="scientific">Thiopseudomonas acetoxidans</name>
    <dbReference type="NCBI Taxonomy" id="3041622"/>
    <lineage>
        <taxon>Bacteria</taxon>
        <taxon>Pseudomonadati</taxon>
        <taxon>Pseudomonadota</taxon>
        <taxon>Gammaproteobacteria</taxon>
        <taxon>Pseudomonadales</taxon>
        <taxon>Pseudomonadaceae</taxon>
        <taxon>Thiopseudomonas</taxon>
    </lineage>
</organism>
<keyword evidence="6 10" id="KW-0812">Transmembrane</keyword>
<keyword evidence="5" id="KW-0997">Cell inner membrane</keyword>
<evidence type="ECO:0000256" key="8">
    <source>
        <dbReference type="ARBA" id="ARBA00023136"/>
    </source>
</evidence>
<evidence type="ECO:0000256" key="4">
    <source>
        <dbReference type="ARBA" id="ARBA00022475"/>
    </source>
</evidence>
<name>A0ABT7SNQ8_9GAMM</name>
<comment type="pathway">
    <text evidence="3">Porphyrin-containing compound metabolism; protoheme biosynthesis.</text>
</comment>
<dbReference type="NCBIfam" id="TIGR00540">
    <property type="entry name" value="TPR_hemY_coli"/>
    <property type="match status" value="1"/>
</dbReference>
<accession>A0ABT7SNQ8</accession>
<gene>
    <name evidence="12" type="ORF">QEZ41_05900</name>
</gene>
<dbReference type="Proteomes" id="UP001241056">
    <property type="component" value="Unassembled WGS sequence"/>
</dbReference>
<evidence type="ECO:0000256" key="2">
    <source>
        <dbReference type="ARBA" id="ARBA00004429"/>
    </source>
</evidence>
<evidence type="ECO:0000256" key="9">
    <source>
        <dbReference type="ARBA" id="ARBA00023244"/>
    </source>
</evidence>
<keyword evidence="9" id="KW-0627">Porphyrin biosynthesis</keyword>
<protein>
    <submittedName>
        <fullName evidence="12">Heme biosynthesis HemY N-terminal domain-containing protein</fullName>
    </submittedName>
</protein>
<dbReference type="InterPro" id="IPR011990">
    <property type="entry name" value="TPR-like_helical_dom_sf"/>
</dbReference>
<evidence type="ECO:0000313" key="12">
    <source>
        <dbReference type="EMBL" id="MDM7857811.1"/>
    </source>
</evidence>
<dbReference type="EMBL" id="JAUCDY010000005">
    <property type="protein sequence ID" value="MDM7857811.1"/>
    <property type="molecule type" value="Genomic_DNA"/>
</dbReference>
<comment type="subcellular location">
    <subcellularLocation>
        <location evidence="2">Cell inner membrane</location>
        <topology evidence="2">Multi-pass membrane protein</topology>
    </subcellularLocation>
</comment>
<evidence type="ECO:0000313" key="13">
    <source>
        <dbReference type="Proteomes" id="UP001241056"/>
    </source>
</evidence>
<dbReference type="SUPFAM" id="SSF48452">
    <property type="entry name" value="TPR-like"/>
    <property type="match status" value="2"/>
</dbReference>
<keyword evidence="8 10" id="KW-0472">Membrane</keyword>
<keyword evidence="4" id="KW-1003">Cell membrane</keyword>
<evidence type="ECO:0000256" key="7">
    <source>
        <dbReference type="ARBA" id="ARBA00022989"/>
    </source>
</evidence>
<keyword evidence="13" id="KW-1185">Reference proteome</keyword>